<dbReference type="Proteomes" id="UP000637061">
    <property type="component" value="Unassembled WGS sequence"/>
</dbReference>
<evidence type="ECO:0000313" key="2">
    <source>
        <dbReference type="Proteomes" id="UP000637061"/>
    </source>
</evidence>
<accession>A0A8I1JK38</accession>
<evidence type="ECO:0000313" key="1">
    <source>
        <dbReference type="EMBL" id="MBI6883045.1"/>
    </source>
</evidence>
<dbReference type="RefSeq" id="WP_198746660.1">
    <property type="nucleotide sequence ID" value="NZ_JAEHTE010000002.1"/>
</dbReference>
<sequence length="158" mass="17129">MNLVFSYSSDEDQKLDAAGFKFLGAAKDSHGCEVHVFQLVSLEDARQPEGDAAIDNATEKAQSLVRHALSAPGAEQEREPIPATELVDKLIDVIAPIRGDAAVVLKSALDQVVCLKMIHKALDGNEWDSSTTDAISEMLREVGFEIKDSDDCGDLEEE</sequence>
<dbReference type="EMBL" id="JAEHTE010000002">
    <property type="protein sequence ID" value="MBI6883045.1"/>
    <property type="molecule type" value="Genomic_DNA"/>
</dbReference>
<protein>
    <submittedName>
        <fullName evidence="1">Uncharacterized protein</fullName>
    </submittedName>
</protein>
<gene>
    <name evidence="1" type="ORF">JEU22_03885</name>
</gene>
<dbReference type="AlphaFoldDB" id="A0A8I1JK38"/>
<name>A0A8I1JK38_PSEPU</name>
<reference evidence="1" key="1">
    <citation type="submission" date="2020-12" db="EMBL/GenBank/DDBJ databases">
        <title>Enhanced detection system for hospital associated transmission using whole genome sequencing surveillance.</title>
        <authorList>
            <person name="Harrison L.H."/>
            <person name="Van Tyne D."/>
            <person name="Marsh J.W."/>
            <person name="Griffith M.P."/>
            <person name="Snyder D.J."/>
            <person name="Cooper V.S."/>
            <person name="Mustapha M."/>
        </authorList>
    </citation>
    <scope>NUCLEOTIDE SEQUENCE</scope>
    <source>
        <strain evidence="1">PSB00042</strain>
    </source>
</reference>
<proteinExistence type="predicted"/>
<organism evidence="1 2">
    <name type="scientific">Pseudomonas putida</name>
    <name type="common">Arthrobacter siderocapsulatus</name>
    <dbReference type="NCBI Taxonomy" id="303"/>
    <lineage>
        <taxon>Bacteria</taxon>
        <taxon>Pseudomonadati</taxon>
        <taxon>Pseudomonadota</taxon>
        <taxon>Gammaproteobacteria</taxon>
        <taxon>Pseudomonadales</taxon>
        <taxon>Pseudomonadaceae</taxon>
        <taxon>Pseudomonas</taxon>
    </lineage>
</organism>
<comment type="caution">
    <text evidence="1">The sequence shown here is derived from an EMBL/GenBank/DDBJ whole genome shotgun (WGS) entry which is preliminary data.</text>
</comment>